<feature type="domain" description="Disease resistance R13L4/SHOC-2-like LRR" evidence="10">
    <location>
        <begin position="559"/>
        <end position="864"/>
    </location>
</feature>
<accession>A0AA88UGZ6</accession>
<dbReference type="InterPro" id="IPR041118">
    <property type="entry name" value="Rx_N"/>
</dbReference>
<dbReference type="InterPro" id="IPR032675">
    <property type="entry name" value="LRR_dom_sf"/>
</dbReference>
<dbReference type="FunFam" id="1.10.10.10:FF:000322">
    <property type="entry name" value="Probable disease resistance protein At1g63360"/>
    <property type="match status" value="1"/>
</dbReference>
<dbReference type="InterPro" id="IPR036388">
    <property type="entry name" value="WH-like_DNA-bd_sf"/>
</dbReference>
<dbReference type="FunFam" id="3.40.50.300:FF:001091">
    <property type="entry name" value="Probable disease resistance protein At1g61300"/>
    <property type="match status" value="1"/>
</dbReference>
<dbReference type="PRINTS" id="PR00364">
    <property type="entry name" value="DISEASERSIST"/>
</dbReference>
<dbReference type="Pfam" id="PF18052">
    <property type="entry name" value="Rx_N"/>
    <property type="match status" value="1"/>
</dbReference>
<comment type="caution">
    <text evidence="11">The sequence shown here is derived from an EMBL/GenBank/DDBJ whole genome shotgun (WGS) entry which is preliminary data.</text>
</comment>
<dbReference type="PANTHER" id="PTHR36766:SF49">
    <property type="entry name" value="DISEASE RESISTANCE PROTEIN RGA3"/>
    <property type="match status" value="1"/>
</dbReference>
<dbReference type="InterPro" id="IPR027417">
    <property type="entry name" value="P-loop_NTPase"/>
</dbReference>
<gene>
    <name evidence="11" type="ORF">RJ640_005973</name>
</gene>
<keyword evidence="4" id="KW-0547">Nucleotide-binding</keyword>
<dbReference type="Gene3D" id="3.80.10.10">
    <property type="entry name" value="Ribonuclease Inhibitor"/>
    <property type="match status" value="4"/>
</dbReference>
<keyword evidence="6" id="KW-0067">ATP-binding</keyword>
<evidence type="ECO:0000256" key="2">
    <source>
        <dbReference type="ARBA" id="ARBA00022614"/>
    </source>
</evidence>
<proteinExistence type="inferred from homology"/>
<dbReference type="Gene3D" id="1.10.10.10">
    <property type="entry name" value="Winged helix-like DNA-binding domain superfamily/Winged helix DNA-binding domain"/>
    <property type="match status" value="1"/>
</dbReference>
<dbReference type="AlphaFoldDB" id="A0AA88UGZ6"/>
<keyword evidence="5" id="KW-0611">Plant defense</keyword>
<keyword evidence="2" id="KW-0433">Leucine-rich repeat</keyword>
<evidence type="ECO:0000259" key="8">
    <source>
        <dbReference type="Pfam" id="PF18052"/>
    </source>
</evidence>
<dbReference type="Gene3D" id="3.40.50.300">
    <property type="entry name" value="P-loop containing nucleotide triphosphate hydrolases"/>
    <property type="match status" value="1"/>
</dbReference>
<dbReference type="Proteomes" id="UP001187471">
    <property type="component" value="Unassembled WGS sequence"/>
</dbReference>
<evidence type="ECO:0000259" key="7">
    <source>
        <dbReference type="Pfam" id="PF00931"/>
    </source>
</evidence>
<dbReference type="Gene3D" id="1.20.5.4130">
    <property type="match status" value="1"/>
</dbReference>
<dbReference type="GO" id="GO:0005524">
    <property type="term" value="F:ATP binding"/>
    <property type="evidence" value="ECO:0007669"/>
    <property type="project" value="UniProtKB-KW"/>
</dbReference>
<evidence type="ECO:0008006" key="13">
    <source>
        <dbReference type="Google" id="ProtNLM"/>
    </source>
</evidence>
<evidence type="ECO:0000313" key="11">
    <source>
        <dbReference type="EMBL" id="KAK2981721.1"/>
    </source>
</evidence>
<evidence type="ECO:0000256" key="1">
    <source>
        <dbReference type="ARBA" id="ARBA00008894"/>
    </source>
</evidence>
<name>A0AA88UGZ6_9ASTE</name>
<dbReference type="InterPro" id="IPR058922">
    <property type="entry name" value="WHD_DRP"/>
</dbReference>
<sequence length="1187" mass="133865">MAEIIISPLLQVVFDKLASPMLTSLQFSRDCMKEVEKLRATLAVIQAVIEDAEVKQQKVKKVRIWLRNLKEVACDIDELLDKLNTQALQRRIKANKVRWSCLALEPFPSNNIPRKLKMIRRRLDDIAREMSQFQFAESVGYRRSLTIEHRETGPHLDESEVFGRKENVDVLVNMLLSSTTGNQANVSVLPIVGIGGIGKTTLAQLVYNDQRVVAHFNLRIWVSVYNNSNLKKITSAILDCASVNKHESLQIGLLQSQLFESLHGKRYLLVLDDVWNDDQDDWEKLKYPFKGGANGSKIVITTRSEKVASIMATMPQYMLEGLDEDACWTLFKQRAFAEGEEEVYPKLLSIGKQIARKCRGVPLVAKVLGSLMRFKREESEWSYVQDSELWNLHENENKLLSALRLSYSHLPVHLKRCFAYCSVLPKDFEMEKEKMIRMWIAEGLIESLGDTSVTRKIEDTGSEYFNDLQLMSFFQAVNSCDDNGKVKFKMHALIHDLAKSIAGNEFLILGHESSSSTLTQDHYSSGPLSDLAQVRHASVVCKFNSSWIPEALYAASKLRTLRLFSPGNDSGKVVPSIFRVFRRLRVLDLSGSGIRKLQKSIGSLIYLRYLDLSDTFVETLPKTICHLCNLQTLDVTRCHDLMNLPKGITKLMNLRHLIIKDCTRLTRMPSVKMLQNLQTLPVFIVGNKFEESLFQLVHLDLRGELKIRNLEKVGNVIPDLCLEQKQLYSLKLSWGNDEKSDLFSSSQSSEGCPSDNGNAEALLNCLQPNDSLRKLFLNGYLGVTFPQWMNNITLPSLTDLVLTDCKHCVILPALGQLPFLKILSMQGINAIVNIAGEFYGHESKEAPFPSLKKLTFKNFTNLETWESPAAREAFACLDTLTIIGCPNLKTMPWFPSLQHLELRNCNGRILRSAAELDSLSTVVIDIFPKLLHLPQGLLQNSPLTSLTISSCPQLSSLPWDLRGLVALKSLTLRWCEELCALPRAIRDLTSLESLEITECPSLISLPEEGIQGLCSLRSLSIENCCNLTSLPKAIRFLTALECLTIMYCPNIAALPDELQHLSVLRSLNILSCQELVSLPEGLQHVTTLENLEICSCPNLTELPEWMKNLVSLRSLAISDCQNIRSFPTGIESLTELQHLSVRDSPDLERRCEESRGEDWNKISHIPYIYVGSSVLQNRHTAATKSSS</sequence>
<dbReference type="SUPFAM" id="SSF52540">
    <property type="entry name" value="P-loop containing nucleoside triphosphate hydrolases"/>
    <property type="match status" value="1"/>
</dbReference>
<dbReference type="Pfam" id="PF23559">
    <property type="entry name" value="WHD_DRP"/>
    <property type="match status" value="1"/>
</dbReference>
<dbReference type="EMBL" id="JAVXUO010001489">
    <property type="protein sequence ID" value="KAK2981721.1"/>
    <property type="molecule type" value="Genomic_DNA"/>
</dbReference>
<feature type="domain" description="Disease resistance protein winged helix" evidence="9">
    <location>
        <begin position="424"/>
        <end position="498"/>
    </location>
</feature>
<dbReference type="GO" id="GO:0043531">
    <property type="term" value="F:ADP binding"/>
    <property type="evidence" value="ECO:0007669"/>
    <property type="project" value="InterPro"/>
</dbReference>
<dbReference type="InterPro" id="IPR002182">
    <property type="entry name" value="NB-ARC"/>
</dbReference>
<evidence type="ECO:0000256" key="4">
    <source>
        <dbReference type="ARBA" id="ARBA00022741"/>
    </source>
</evidence>
<evidence type="ECO:0000256" key="3">
    <source>
        <dbReference type="ARBA" id="ARBA00022737"/>
    </source>
</evidence>
<dbReference type="GO" id="GO:0051607">
    <property type="term" value="P:defense response to virus"/>
    <property type="evidence" value="ECO:0007669"/>
    <property type="project" value="UniProtKB-ARBA"/>
</dbReference>
<protein>
    <recommendedName>
        <fullName evidence="13">Disease resistance protein RGA3</fullName>
    </recommendedName>
</protein>
<keyword evidence="3" id="KW-0677">Repeat</keyword>
<dbReference type="InterPro" id="IPR055414">
    <property type="entry name" value="LRR_R13L4/SHOC2-like"/>
</dbReference>
<evidence type="ECO:0000256" key="5">
    <source>
        <dbReference type="ARBA" id="ARBA00022821"/>
    </source>
</evidence>
<feature type="domain" description="Disease resistance R13L4/SHOC-2-like LRR" evidence="10">
    <location>
        <begin position="959"/>
        <end position="1141"/>
    </location>
</feature>
<dbReference type="SUPFAM" id="SSF52058">
    <property type="entry name" value="L domain-like"/>
    <property type="match status" value="1"/>
</dbReference>
<dbReference type="Pfam" id="PF00931">
    <property type="entry name" value="NB-ARC"/>
    <property type="match status" value="1"/>
</dbReference>
<feature type="domain" description="NB-ARC" evidence="7">
    <location>
        <begin position="168"/>
        <end position="338"/>
    </location>
</feature>
<dbReference type="PANTHER" id="PTHR36766">
    <property type="entry name" value="PLANT BROAD-SPECTRUM MILDEW RESISTANCE PROTEIN RPW8"/>
    <property type="match status" value="1"/>
</dbReference>
<evidence type="ECO:0000259" key="10">
    <source>
        <dbReference type="Pfam" id="PF23598"/>
    </source>
</evidence>
<organism evidence="11 12">
    <name type="scientific">Escallonia rubra</name>
    <dbReference type="NCBI Taxonomy" id="112253"/>
    <lineage>
        <taxon>Eukaryota</taxon>
        <taxon>Viridiplantae</taxon>
        <taxon>Streptophyta</taxon>
        <taxon>Embryophyta</taxon>
        <taxon>Tracheophyta</taxon>
        <taxon>Spermatophyta</taxon>
        <taxon>Magnoliopsida</taxon>
        <taxon>eudicotyledons</taxon>
        <taxon>Gunneridae</taxon>
        <taxon>Pentapetalae</taxon>
        <taxon>asterids</taxon>
        <taxon>campanulids</taxon>
        <taxon>Escalloniales</taxon>
        <taxon>Escalloniaceae</taxon>
        <taxon>Escallonia</taxon>
    </lineage>
</organism>
<evidence type="ECO:0000259" key="9">
    <source>
        <dbReference type="Pfam" id="PF23559"/>
    </source>
</evidence>
<feature type="domain" description="Disease resistance N-terminal" evidence="8">
    <location>
        <begin position="6"/>
        <end position="97"/>
    </location>
</feature>
<dbReference type="SUPFAM" id="SSF52047">
    <property type="entry name" value="RNI-like"/>
    <property type="match status" value="1"/>
</dbReference>
<evidence type="ECO:0000256" key="6">
    <source>
        <dbReference type="ARBA" id="ARBA00022840"/>
    </source>
</evidence>
<dbReference type="Pfam" id="PF23598">
    <property type="entry name" value="LRR_14"/>
    <property type="match status" value="2"/>
</dbReference>
<evidence type="ECO:0000313" key="12">
    <source>
        <dbReference type="Proteomes" id="UP001187471"/>
    </source>
</evidence>
<keyword evidence="12" id="KW-1185">Reference proteome</keyword>
<comment type="similarity">
    <text evidence="1">Belongs to the disease resistance NB-LRR family.</text>
</comment>
<reference evidence="11" key="1">
    <citation type="submission" date="2022-12" db="EMBL/GenBank/DDBJ databases">
        <title>Draft genome assemblies for two species of Escallonia (Escalloniales).</title>
        <authorList>
            <person name="Chanderbali A."/>
            <person name="Dervinis C."/>
            <person name="Anghel I."/>
            <person name="Soltis D."/>
            <person name="Soltis P."/>
            <person name="Zapata F."/>
        </authorList>
    </citation>
    <scope>NUCLEOTIDE SEQUENCE</scope>
    <source>
        <strain evidence="11">UCBG92.1500</strain>
        <tissue evidence="11">Leaf</tissue>
    </source>
</reference>